<feature type="region of interest" description="Disordered" evidence="1">
    <location>
        <begin position="601"/>
        <end position="657"/>
    </location>
</feature>
<keyword evidence="3" id="KW-1185">Reference proteome</keyword>
<feature type="compositionally biased region" description="Basic and acidic residues" evidence="1">
    <location>
        <begin position="601"/>
        <end position="651"/>
    </location>
</feature>
<gene>
    <name evidence="2" type="ORF">BOX15_Mlig010431g1</name>
</gene>
<organism evidence="2 3">
    <name type="scientific">Macrostomum lignano</name>
    <dbReference type="NCBI Taxonomy" id="282301"/>
    <lineage>
        <taxon>Eukaryota</taxon>
        <taxon>Metazoa</taxon>
        <taxon>Spiralia</taxon>
        <taxon>Lophotrochozoa</taxon>
        <taxon>Platyhelminthes</taxon>
        <taxon>Rhabditophora</taxon>
        <taxon>Macrostomorpha</taxon>
        <taxon>Macrostomida</taxon>
        <taxon>Macrostomidae</taxon>
        <taxon>Macrostomum</taxon>
    </lineage>
</organism>
<reference evidence="2 3" key="1">
    <citation type="submission" date="2017-06" db="EMBL/GenBank/DDBJ databases">
        <title>A platform for efficient transgenesis in Macrostomum lignano, a flatworm model organism for stem cell research.</title>
        <authorList>
            <person name="Berezikov E."/>
        </authorList>
    </citation>
    <scope>NUCLEOTIDE SEQUENCE [LARGE SCALE GENOMIC DNA]</scope>
    <source>
        <strain evidence="2">DV1</strain>
        <tissue evidence="2">Whole organism</tissue>
    </source>
</reference>
<evidence type="ECO:0000313" key="2">
    <source>
        <dbReference type="EMBL" id="PAA90782.1"/>
    </source>
</evidence>
<evidence type="ECO:0000313" key="3">
    <source>
        <dbReference type="Proteomes" id="UP000215902"/>
    </source>
</evidence>
<protein>
    <submittedName>
        <fullName evidence="2">Uncharacterized protein</fullName>
    </submittedName>
</protein>
<sequence length="1348" mass="154292">MTIRVFINFIKAGLQSLEFDPSEISNVKLHLDSTNCISWMDANTDWTIIGTSDSRSIQLLTAERECNINAGNYDNVKMELCIGHTPSKVLEFSTKKLKISNSTGKNNINVDVKFTKKRPQYKWFCRPIYPVTLNFQCENSVSISNSELQIDMTSCKTSVLKPLDSLAICAAKFHRVDTNRDVTKAKLPDLKWTGKSKSNFSLVVRAATDNDEAVEITEQPNGFEEAPATTVKKKETMTHSEHSLVLEFRIDCDNLTEHKSVKLLHEDKDIELERKTDSQHLIGTTTLTVFRQEMKLVPVIDGEEKSFKDCKFIMQISETKDSSTKENMFSLEKLGEDKENLLKRVIVRVKIEPFEAVLLVPKCFILCFELEAEKADDAWIFTSIGDHSHKCTQNEVGQNGRFVLSHVCQVTYEYLEFEYGYVSFKVWKCLQGDVEFRGAVENFLVEISGVPATADGVVIRGQLEDLPNTLEIQPMDKCSLINLVMYYFDCEDKVDESHHVTGNCMELGNRRCLQTNQLNWSEECGKGVKYFKSTTLLVTKSVGKDGSKLVYHVTRGPTNKDANSLTEEAYFLLKSSEKMKTEGEEIAQWWLSDWIDLGQKESDQKESDQKESDQKESDQKESDQKESDQKESDQKESDQKKSDQKESDQDHGMTWGGVPTEMRIVTLNIVAFCEIKFKEFLQNISIRTNFDKEYIQLIRSPQEKKPTREDPIGLEKWSHKIKFNAYINGTIFLNIDKKQLCFTELLLAYKVNKKVTLVTYYKTIKLQGDPLRGEINYEVSVSSDYRSIDVRPGVYVTLQLASFTVPSPAKAKRKDQDITISGKFLLRSGTKENGSLTPAESNAARNVGEEKSSCGCTCRNADGTKAKECTGNELIQASKSLLMFKHGRQLMLSGKRPLYVKFEQTNQKSAASDRNDSDGLLTGFTRIDLACGPASGSLEYYCQLPSNRSELIVTNLLKVRLKLVTKWKENDMIDSLEIRVVGCFPENKFRQETAGIYKWIKNVTLKMFQMQEELFLTGERQLCIMRVLKSKGEIKEQSKHKIQLLAHQPGEYLQFQIELFSGNDAHRVFPNMPMNQLPKDSILRYFQTTLRSVLPDFPAKFTEVRDVYAKRLVPLIKQNGDYDEADGASRPHEFHDIWGEDPESDLDEVDELAIVEPRSAVRYVQQKRHRNLENSRNFTQEIHNRLNKKYHLRERIVWSHLSAAAASCPACKGIYNEYEYRGSSLRKAESAESEKLLHDEYIGVLTQVAKNIVSKECTCRYDHQLVMSNSAAVVRGRIEAFLVDNTSNMLSDQFFDEWRRHTEASGSWFVLLLAVWQRSKMRSRMGFEDTIRETCLSVPAFFKWKTED</sequence>
<dbReference type="Proteomes" id="UP000215902">
    <property type="component" value="Unassembled WGS sequence"/>
</dbReference>
<evidence type="ECO:0000256" key="1">
    <source>
        <dbReference type="SAM" id="MobiDB-lite"/>
    </source>
</evidence>
<accession>A0A267GZR2</accession>
<name>A0A267GZR2_9PLAT</name>
<dbReference type="EMBL" id="NIVC01000103">
    <property type="protein sequence ID" value="PAA90782.1"/>
    <property type="molecule type" value="Genomic_DNA"/>
</dbReference>
<proteinExistence type="predicted"/>
<comment type="caution">
    <text evidence="2">The sequence shown here is derived from an EMBL/GenBank/DDBJ whole genome shotgun (WGS) entry which is preliminary data.</text>
</comment>